<comment type="caution">
    <text evidence="1">The sequence shown here is derived from an EMBL/GenBank/DDBJ whole genome shotgun (WGS) entry which is preliminary data.</text>
</comment>
<sequence>MIKDNLASRGPILLTKVLGNILVKVLEYCKRVVTQPPASENNVDLKAFVSVLVNNYEETLFELLVAANNLDKKGLLSLACEDVLDMINCKDLEHIHKIFPQKRKKRCEGRIHELSTK</sequence>
<dbReference type="Proteomes" id="UP001060085">
    <property type="component" value="Linkage Group LG02"/>
</dbReference>
<name>A0ACC0BTZ0_CATRO</name>
<accession>A0ACC0BTZ0</accession>
<gene>
    <name evidence="1" type="ORF">M9H77_07024</name>
</gene>
<proteinExistence type="predicted"/>
<dbReference type="EMBL" id="CM044702">
    <property type="protein sequence ID" value="KAI5676074.1"/>
    <property type="molecule type" value="Genomic_DNA"/>
</dbReference>
<reference evidence="2" key="1">
    <citation type="journal article" date="2023" name="Nat. Plants">
        <title>Single-cell RNA sequencing provides a high-resolution roadmap for understanding the multicellular compartmentation of specialized metabolism.</title>
        <authorList>
            <person name="Sun S."/>
            <person name="Shen X."/>
            <person name="Li Y."/>
            <person name="Li Y."/>
            <person name="Wang S."/>
            <person name="Li R."/>
            <person name="Zhang H."/>
            <person name="Shen G."/>
            <person name="Guo B."/>
            <person name="Wei J."/>
            <person name="Xu J."/>
            <person name="St-Pierre B."/>
            <person name="Chen S."/>
            <person name="Sun C."/>
        </authorList>
    </citation>
    <scope>NUCLEOTIDE SEQUENCE [LARGE SCALE GENOMIC DNA]</scope>
</reference>
<evidence type="ECO:0000313" key="1">
    <source>
        <dbReference type="EMBL" id="KAI5676074.1"/>
    </source>
</evidence>
<organism evidence="1 2">
    <name type="scientific">Catharanthus roseus</name>
    <name type="common">Madagascar periwinkle</name>
    <name type="synonym">Vinca rosea</name>
    <dbReference type="NCBI Taxonomy" id="4058"/>
    <lineage>
        <taxon>Eukaryota</taxon>
        <taxon>Viridiplantae</taxon>
        <taxon>Streptophyta</taxon>
        <taxon>Embryophyta</taxon>
        <taxon>Tracheophyta</taxon>
        <taxon>Spermatophyta</taxon>
        <taxon>Magnoliopsida</taxon>
        <taxon>eudicotyledons</taxon>
        <taxon>Gunneridae</taxon>
        <taxon>Pentapetalae</taxon>
        <taxon>asterids</taxon>
        <taxon>lamiids</taxon>
        <taxon>Gentianales</taxon>
        <taxon>Apocynaceae</taxon>
        <taxon>Rauvolfioideae</taxon>
        <taxon>Vinceae</taxon>
        <taxon>Catharanthinae</taxon>
        <taxon>Catharanthus</taxon>
    </lineage>
</organism>
<protein>
    <submittedName>
        <fullName evidence="1">Uncharacterized protein</fullName>
    </submittedName>
</protein>
<evidence type="ECO:0000313" key="2">
    <source>
        <dbReference type="Proteomes" id="UP001060085"/>
    </source>
</evidence>
<keyword evidence="2" id="KW-1185">Reference proteome</keyword>